<accession>A0A814AU21</accession>
<sequence>MIKYIFFTDFDATLIEKNSHEYLDELCSDKIFINKIQLKYEKDHLWFKRMDKFYKKLNQLNITFEQILKQYENISFVQGSIDFIRKIHNLGWFLAIISDGYNEVIYNVLQRYNLINCFNEIICNPNIWMKNKQLKIKNYAKDKLKIESFHCQYGCPPNMCKGTFLFL</sequence>
<dbReference type="Proteomes" id="UP000663864">
    <property type="component" value="Unassembled WGS sequence"/>
</dbReference>
<evidence type="ECO:0000313" key="2">
    <source>
        <dbReference type="EMBL" id="CAF3594695.1"/>
    </source>
</evidence>
<dbReference type="PANTHER" id="PTHR20889">
    <property type="entry name" value="PHOSPHATASE, ORPHAN 1, 2"/>
    <property type="match status" value="1"/>
</dbReference>
<dbReference type="PANTHER" id="PTHR20889:SF12">
    <property type="entry name" value="LP01149P"/>
    <property type="match status" value="1"/>
</dbReference>
<dbReference type="SUPFAM" id="SSF56784">
    <property type="entry name" value="HAD-like"/>
    <property type="match status" value="1"/>
</dbReference>
<gene>
    <name evidence="2" type="ORF">JBS370_LOCUS3474</name>
    <name evidence="1" type="ORF">ZHD862_LOCUS8349</name>
</gene>
<evidence type="ECO:0000313" key="1">
    <source>
        <dbReference type="EMBL" id="CAF0920144.1"/>
    </source>
</evidence>
<dbReference type="EMBL" id="CAJNOT010000267">
    <property type="protein sequence ID" value="CAF0920144.1"/>
    <property type="molecule type" value="Genomic_DNA"/>
</dbReference>
<protein>
    <submittedName>
        <fullName evidence="1">Uncharacterized protein</fullName>
    </submittedName>
</protein>
<dbReference type="GO" id="GO:0016791">
    <property type="term" value="F:phosphatase activity"/>
    <property type="evidence" value="ECO:0007669"/>
    <property type="project" value="InterPro"/>
</dbReference>
<dbReference type="Proteomes" id="UP000663836">
    <property type="component" value="Unassembled WGS sequence"/>
</dbReference>
<organism evidence="1 3">
    <name type="scientific">Rotaria sordida</name>
    <dbReference type="NCBI Taxonomy" id="392033"/>
    <lineage>
        <taxon>Eukaryota</taxon>
        <taxon>Metazoa</taxon>
        <taxon>Spiralia</taxon>
        <taxon>Gnathifera</taxon>
        <taxon>Rotifera</taxon>
        <taxon>Eurotatoria</taxon>
        <taxon>Bdelloidea</taxon>
        <taxon>Philodinida</taxon>
        <taxon>Philodinidae</taxon>
        <taxon>Rotaria</taxon>
    </lineage>
</organism>
<reference evidence="1" key="1">
    <citation type="submission" date="2021-02" db="EMBL/GenBank/DDBJ databases">
        <authorList>
            <person name="Nowell W R."/>
        </authorList>
    </citation>
    <scope>NUCLEOTIDE SEQUENCE</scope>
</reference>
<dbReference type="EMBL" id="CAJOBD010000149">
    <property type="protein sequence ID" value="CAF3594695.1"/>
    <property type="molecule type" value="Genomic_DNA"/>
</dbReference>
<name>A0A814AU21_9BILA</name>
<dbReference type="Pfam" id="PF06888">
    <property type="entry name" value="Put_Phosphatase"/>
    <property type="match status" value="1"/>
</dbReference>
<dbReference type="InterPro" id="IPR016965">
    <property type="entry name" value="Pase_PHOSPHO-typ"/>
</dbReference>
<dbReference type="Gene3D" id="3.40.50.1000">
    <property type="entry name" value="HAD superfamily/HAD-like"/>
    <property type="match status" value="1"/>
</dbReference>
<comment type="caution">
    <text evidence="1">The sequence shown here is derived from an EMBL/GenBank/DDBJ whole genome shotgun (WGS) entry which is preliminary data.</text>
</comment>
<dbReference type="InterPro" id="IPR036412">
    <property type="entry name" value="HAD-like_sf"/>
</dbReference>
<dbReference type="AlphaFoldDB" id="A0A814AU21"/>
<proteinExistence type="predicted"/>
<evidence type="ECO:0000313" key="3">
    <source>
        <dbReference type="Proteomes" id="UP000663864"/>
    </source>
</evidence>
<dbReference type="InterPro" id="IPR023214">
    <property type="entry name" value="HAD_sf"/>
</dbReference>